<dbReference type="Pfam" id="PF12697">
    <property type="entry name" value="Abhydrolase_6"/>
    <property type="match status" value="1"/>
</dbReference>
<evidence type="ECO:0000256" key="1">
    <source>
        <dbReference type="SAM" id="SignalP"/>
    </source>
</evidence>
<dbReference type="InterPro" id="IPR053228">
    <property type="entry name" value="Stereospecific_Lipase"/>
</dbReference>
<evidence type="ECO:0000313" key="4">
    <source>
        <dbReference type="Proteomes" id="UP000053664"/>
    </source>
</evidence>
<feature type="domain" description="AB hydrolase-1" evidence="2">
    <location>
        <begin position="65"/>
        <end position="160"/>
    </location>
</feature>
<reference evidence="3 4" key="1">
    <citation type="journal article" date="2013" name="Plant Cell">
        <title>The transition from a phytopathogenic smut ancestor to an anamorphic biocontrol agent deciphered by comparative whole-genome analysis.</title>
        <authorList>
            <person name="Lefebvre F."/>
            <person name="Joly D.L."/>
            <person name="Labbe C."/>
            <person name="Teichmann B."/>
            <person name="Linning R."/>
            <person name="Belzile F."/>
            <person name="Bakkeren G."/>
            <person name="Belanger R.R."/>
        </authorList>
    </citation>
    <scope>NUCLEOTIDE SEQUENCE [LARGE SCALE GENOMIC DNA]</scope>
    <source>
        <strain evidence="3 4">PF-1</strain>
    </source>
</reference>
<dbReference type="eggNOG" id="ENOG502S0V3">
    <property type="taxonomic scope" value="Eukaryota"/>
</dbReference>
<dbReference type="PANTHER" id="PTHR37574:SF1">
    <property type="entry name" value="LIPASE B"/>
    <property type="match status" value="1"/>
</dbReference>
<dbReference type="KEGG" id="pfp:PFL1_06194"/>
<evidence type="ECO:0000313" key="3">
    <source>
        <dbReference type="EMBL" id="EPQ26259.1"/>
    </source>
</evidence>
<accession>A0A061H246</accession>
<gene>
    <name evidence="3" type="ORF">PFL1_06194</name>
</gene>
<name>A0A061H246_9BASI</name>
<dbReference type="EMBL" id="KE361646">
    <property type="protein sequence ID" value="EPQ26259.1"/>
    <property type="molecule type" value="Genomic_DNA"/>
</dbReference>
<dbReference type="Proteomes" id="UP000053664">
    <property type="component" value="Unassembled WGS sequence"/>
</dbReference>
<organism evidence="3 4">
    <name type="scientific">Pseudozyma flocculosa PF-1</name>
    <dbReference type="NCBI Taxonomy" id="1277687"/>
    <lineage>
        <taxon>Eukaryota</taxon>
        <taxon>Fungi</taxon>
        <taxon>Dikarya</taxon>
        <taxon>Basidiomycota</taxon>
        <taxon>Ustilaginomycotina</taxon>
        <taxon>Ustilaginomycetes</taxon>
        <taxon>Ustilaginales</taxon>
        <taxon>Ustilaginaceae</taxon>
        <taxon>Pseudozyma</taxon>
    </lineage>
</organism>
<feature type="signal peptide" evidence="1">
    <location>
        <begin position="1"/>
        <end position="19"/>
    </location>
</feature>
<dbReference type="GeneID" id="19320273"/>
<dbReference type="RefSeq" id="XP_007881924.1">
    <property type="nucleotide sequence ID" value="XM_007883733.1"/>
</dbReference>
<dbReference type="InterPro" id="IPR000073">
    <property type="entry name" value="AB_hydrolase_1"/>
</dbReference>
<protein>
    <recommendedName>
        <fullName evidence="2">AB hydrolase-1 domain-containing protein</fullName>
    </recommendedName>
</protein>
<dbReference type="PANTHER" id="PTHR37574">
    <property type="entry name" value="LIPASE B"/>
    <property type="match status" value="1"/>
</dbReference>
<dbReference type="SUPFAM" id="SSF53474">
    <property type="entry name" value="alpha/beta-Hydrolases"/>
    <property type="match status" value="1"/>
</dbReference>
<sequence length="350" mass="36446">MNLSRPLLALLLVARLSLAHPLPSAGSNPAPVPPVADSPFVVGAKEVEAVIQCPKGIRGRNGGVVLLVHGTGTSGSESWEQGPWLDLLPDRSPGFDVCHVTLPQRSTGDVQDTSEWVARAVQNLATKSSTGKVAVVAHSQGNLNVQWALTFWPNAVRTKVSQFIALAADFHGTLVALGYCKQGDAGGKGCSILAYQQATGSRFITTLQVADGDRALAPTASIYTIYDETVTPEAGSNATSILGGASLFPLQAPELCGPLHPAEHLSMLTDPAAFEIGYRSLAAGGPIAKSSFDRESCNAFLTTSGLEQHGVARLASAAKNALADVDTVATAPRMGGEPEIKAYAKAYAPR</sequence>
<feature type="chain" id="PRO_5001599635" description="AB hydrolase-1 domain-containing protein" evidence="1">
    <location>
        <begin position="20"/>
        <end position="350"/>
    </location>
</feature>
<evidence type="ECO:0000259" key="2">
    <source>
        <dbReference type="Pfam" id="PF12697"/>
    </source>
</evidence>
<proteinExistence type="predicted"/>
<dbReference type="HOGENOM" id="CLU_029537_3_0_1"/>
<dbReference type="InterPro" id="IPR029058">
    <property type="entry name" value="AB_hydrolase_fold"/>
</dbReference>
<dbReference type="AlphaFoldDB" id="A0A061H246"/>
<dbReference type="Gene3D" id="3.40.50.1820">
    <property type="entry name" value="alpha/beta hydrolase"/>
    <property type="match status" value="1"/>
</dbReference>
<keyword evidence="1" id="KW-0732">Signal</keyword>